<keyword evidence="1" id="KW-0472">Membrane</keyword>
<organism evidence="2 3">
    <name type="scientific">Staphylococcus gallinarum</name>
    <dbReference type="NCBI Taxonomy" id="1293"/>
    <lineage>
        <taxon>Bacteria</taxon>
        <taxon>Bacillati</taxon>
        <taxon>Bacillota</taxon>
        <taxon>Bacilli</taxon>
        <taxon>Bacillales</taxon>
        <taxon>Staphylococcaceae</taxon>
        <taxon>Staphylococcus</taxon>
    </lineage>
</organism>
<protein>
    <submittedName>
        <fullName evidence="2">Uncharacterized protein</fullName>
    </submittedName>
</protein>
<proteinExistence type="predicted"/>
<evidence type="ECO:0000256" key="1">
    <source>
        <dbReference type="SAM" id="Phobius"/>
    </source>
</evidence>
<dbReference type="EMBL" id="QYJN01000002">
    <property type="protein sequence ID" value="RIP35845.1"/>
    <property type="molecule type" value="Genomic_DNA"/>
</dbReference>
<feature type="transmembrane region" description="Helical" evidence="1">
    <location>
        <begin position="6"/>
        <end position="26"/>
    </location>
</feature>
<dbReference type="AlphaFoldDB" id="A0A3A0W1L2"/>
<reference evidence="2 3" key="1">
    <citation type="journal article" date="2016" name="Front. Microbiol.">
        <title>Comprehensive Phylogenetic Analysis of Bovine Non-aureus Staphylococci Species Based on Whole-Genome Sequencing.</title>
        <authorList>
            <person name="Naushad S."/>
            <person name="Barkema H.W."/>
            <person name="Luby C."/>
            <person name="Condas L.A."/>
            <person name="Nobrega D.B."/>
            <person name="Carson D.A."/>
            <person name="De Buck J."/>
        </authorList>
    </citation>
    <scope>NUCLEOTIDE SEQUENCE [LARGE SCALE GENOMIC DNA]</scope>
    <source>
        <strain evidence="2 3">SNUC 4781</strain>
    </source>
</reference>
<sequence length="61" mass="6752">MTLHFMIVFWLSVIFLVSGVASLITYKVRGSKEVKESLLGLTVILIVFGVVGILFVLIFGH</sequence>
<gene>
    <name evidence="2" type="ORF">BUZ14_04110</name>
</gene>
<dbReference type="RefSeq" id="WP_119484621.1">
    <property type="nucleotide sequence ID" value="NZ_QYJN01000002.1"/>
</dbReference>
<feature type="transmembrane region" description="Helical" evidence="1">
    <location>
        <begin position="38"/>
        <end position="59"/>
    </location>
</feature>
<evidence type="ECO:0000313" key="2">
    <source>
        <dbReference type="EMBL" id="RIP35845.1"/>
    </source>
</evidence>
<dbReference type="NCBIfam" id="NF047370">
    <property type="entry name" value="toxin_TsaT"/>
    <property type="match status" value="1"/>
</dbReference>
<accession>A0A3A0W1L2</accession>
<keyword evidence="1" id="KW-0812">Transmembrane</keyword>
<keyword evidence="1" id="KW-1133">Transmembrane helix</keyword>
<evidence type="ECO:0000313" key="3">
    <source>
        <dbReference type="Proteomes" id="UP000265541"/>
    </source>
</evidence>
<comment type="caution">
    <text evidence="2">The sequence shown here is derived from an EMBL/GenBank/DDBJ whole genome shotgun (WGS) entry which is preliminary data.</text>
</comment>
<dbReference type="Proteomes" id="UP000265541">
    <property type="component" value="Unassembled WGS sequence"/>
</dbReference>
<dbReference type="OrthoDB" id="2410492at2"/>
<name>A0A3A0W1L2_STAGA</name>